<dbReference type="AlphaFoldDB" id="A0A1I2K2R7"/>
<dbReference type="Gene3D" id="3.40.50.1980">
    <property type="entry name" value="Nitrogenase molybdenum iron protein domain"/>
    <property type="match status" value="2"/>
</dbReference>
<keyword evidence="9" id="KW-1185">Reference proteome</keyword>
<feature type="chain" id="PRO_5039302617" evidence="6">
    <location>
        <begin position="21"/>
        <end position="337"/>
    </location>
</feature>
<gene>
    <name evidence="8" type="ORF">SAMN05216353_10331</name>
</gene>
<feature type="domain" description="Fe/B12 periplasmic-binding" evidence="7">
    <location>
        <begin position="67"/>
        <end position="337"/>
    </location>
</feature>
<evidence type="ECO:0000259" key="7">
    <source>
        <dbReference type="PROSITE" id="PS50983"/>
    </source>
</evidence>
<accession>A0A1I2K2R7</accession>
<keyword evidence="3" id="KW-0813">Transport</keyword>
<comment type="similarity">
    <text evidence="2">Belongs to the bacterial solute-binding protein 8 family.</text>
</comment>
<dbReference type="RefSeq" id="WP_089749934.1">
    <property type="nucleotide sequence ID" value="NZ_FOOG01000003.1"/>
</dbReference>
<dbReference type="InterPro" id="IPR002491">
    <property type="entry name" value="ABC_transptr_periplasmic_BD"/>
</dbReference>
<dbReference type="OrthoDB" id="9793175at2"/>
<dbReference type="CDD" id="cd01146">
    <property type="entry name" value="FhuD"/>
    <property type="match status" value="1"/>
</dbReference>
<evidence type="ECO:0000313" key="8">
    <source>
        <dbReference type="EMBL" id="SFF60628.1"/>
    </source>
</evidence>
<proteinExistence type="inferred from homology"/>
<dbReference type="SUPFAM" id="SSF53807">
    <property type="entry name" value="Helical backbone' metal receptor"/>
    <property type="match status" value="1"/>
</dbReference>
<dbReference type="GO" id="GO:1901678">
    <property type="term" value="P:iron coordination entity transport"/>
    <property type="evidence" value="ECO:0007669"/>
    <property type="project" value="UniProtKB-ARBA"/>
</dbReference>
<dbReference type="EMBL" id="FOOG01000003">
    <property type="protein sequence ID" value="SFF60628.1"/>
    <property type="molecule type" value="Genomic_DNA"/>
</dbReference>
<evidence type="ECO:0000256" key="1">
    <source>
        <dbReference type="ARBA" id="ARBA00004193"/>
    </source>
</evidence>
<dbReference type="PANTHER" id="PTHR30532">
    <property type="entry name" value="IRON III DICITRATE-BINDING PERIPLASMIC PROTEIN"/>
    <property type="match status" value="1"/>
</dbReference>
<dbReference type="Proteomes" id="UP000198897">
    <property type="component" value="Unassembled WGS sequence"/>
</dbReference>
<dbReference type="InterPro" id="IPR051313">
    <property type="entry name" value="Bact_iron-sidero_bind"/>
</dbReference>
<evidence type="ECO:0000256" key="2">
    <source>
        <dbReference type="ARBA" id="ARBA00008814"/>
    </source>
</evidence>
<reference evidence="9" key="1">
    <citation type="submission" date="2016-10" db="EMBL/GenBank/DDBJ databases">
        <authorList>
            <person name="Varghese N."/>
            <person name="Submissions S."/>
        </authorList>
    </citation>
    <scope>NUCLEOTIDE SEQUENCE [LARGE SCALE GENOMIC DNA]</scope>
    <source>
        <strain evidence="9">FP5</strain>
    </source>
</reference>
<evidence type="ECO:0000256" key="3">
    <source>
        <dbReference type="ARBA" id="ARBA00022448"/>
    </source>
</evidence>
<dbReference type="PANTHER" id="PTHR30532:SF29">
    <property type="entry name" value="FE(3+) DICITRATE-BINDING PERIPLASMIC PROTEIN"/>
    <property type="match status" value="1"/>
</dbReference>
<dbReference type="GO" id="GO:0030288">
    <property type="term" value="C:outer membrane-bounded periplasmic space"/>
    <property type="evidence" value="ECO:0007669"/>
    <property type="project" value="TreeGrafter"/>
</dbReference>
<name>A0A1I2K2R7_9BACI</name>
<sequence length="337" mass="37330">MKKLSILGLILFLGILVACSDNSDQSNGEDGETASSPESESTDEGNAGSITFEDGVGEMTIDGVPKKVVVLEWTYIEHLLPLGVEPVGVADLEGYNKWVNVGEPLSDSVTDVGTRSEPNFEAISRLDPDLIIGAKYRHESFKDQLESIAPTALFAPYSEKGAEDQYQHLLNEFNTLGKIFNKEEKAKQYIKQMEETFKEQGERIQEAGYENLNAVVAQAFTSQNTPTMRLFTNNSVIAGVLDKMNATNAVKTDEPEIYGFISTNVEALQNYQDSHFFYLVQNDDPIFDNLADNPAWTNLNFVEKDHTYKLPGDMGTFAGPLSAERFSKEIANALLEK</sequence>
<dbReference type="PROSITE" id="PS51257">
    <property type="entry name" value="PROKAR_LIPOPROTEIN"/>
    <property type="match status" value="1"/>
</dbReference>
<feature type="signal peptide" evidence="6">
    <location>
        <begin position="1"/>
        <end position="20"/>
    </location>
</feature>
<keyword evidence="4 6" id="KW-0732">Signal</keyword>
<feature type="region of interest" description="Disordered" evidence="5">
    <location>
        <begin position="23"/>
        <end position="54"/>
    </location>
</feature>
<protein>
    <submittedName>
        <fullName evidence="8">Iron complex transport system substrate-binding protein</fullName>
    </submittedName>
</protein>
<comment type="subcellular location">
    <subcellularLocation>
        <location evidence="1">Cell membrane</location>
        <topology evidence="1">Lipid-anchor</topology>
    </subcellularLocation>
</comment>
<evidence type="ECO:0000313" key="9">
    <source>
        <dbReference type="Proteomes" id="UP000198897"/>
    </source>
</evidence>
<dbReference type="GO" id="GO:0005886">
    <property type="term" value="C:plasma membrane"/>
    <property type="evidence" value="ECO:0007669"/>
    <property type="project" value="UniProtKB-SubCell"/>
</dbReference>
<evidence type="ECO:0000256" key="5">
    <source>
        <dbReference type="SAM" id="MobiDB-lite"/>
    </source>
</evidence>
<dbReference type="Pfam" id="PF01497">
    <property type="entry name" value="Peripla_BP_2"/>
    <property type="match status" value="1"/>
</dbReference>
<evidence type="ECO:0000256" key="6">
    <source>
        <dbReference type="SAM" id="SignalP"/>
    </source>
</evidence>
<organism evidence="8 9">
    <name type="scientific">Halobacillus alkaliphilus</name>
    <dbReference type="NCBI Taxonomy" id="396056"/>
    <lineage>
        <taxon>Bacteria</taxon>
        <taxon>Bacillati</taxon>
        <taxon>Bacillota</taxon>
        <taxon>Bacilli</taxon>
        <taxon>Bacillales</taxon>
        <taxon>Bacillaceae</taxon>
        <taxon>Halobacillus</taxon>
    </lineage>
</organism>
<evidence type="ECO:0000256" key="4">
    <source>
        <dbReference type="ARBA" id="ARBA00022729"/>
    </source>
</evidence>
<dbReference type="PROSITE" id="PS50983">
    <property type="entry name" value="FE_B12_PBP"/>
    <property type="match status" value="1"/>
</dbReference>